<reference evidence="2 3" key="1">
    <citation type="submission" date="2024-04" db="EMBL/GenBank/DDBJ databases">
        <authorList>
            <person name="Fracassetti M."/>
        </authorList>
    </citation>
    <scope>NUCLEOTIDE SEQUENCE [LARGE SCALE GENOMIC DNA]</scope>
</reference>
<evidence type="ECO:0000313" key="3">
    <source>
        <dbReference type="Proteomes" id="UP001497516"/>
    </source>
</evidence>
<protein>
    <submittedName>
        <fullName evidence="2">Uncharacterized protein</fullName>
    </submittedName>
</protein>
<accession>A0AAV2EUV2</accession>
<evidence type="ECO:0000313" key="2">
    <source>
        <dbReference type="EMBL" id="CAL1389624.1"/>
    </source>
</evidence>
<gene>
    <name evidence="2" type="ORF">LTRI10_LOCUS30469</name>
</gene>
<keyword evidence="3" id="KW-1185">Reference proteome</keyword>
<sequence>MGSKKWVPHLYVNNNDYICCHYTSPEGNDGGNENKENVNSSGAGGNHIGQVSAKLFVMAKEKQKFLEAPGLEQWWSDDGQRLKLCLPNSKLMSRQLKSLYTLPAQPTQPKLQQQ</sequence>
<dbReference type="Proteomes" id="UP001497516">
    <property type="component" value="Chromosome 5"/>
</dbReference>
<dbReference type="PANTHER" id="PTHR31479:SF3">
    <property type="entry name" value="ALPHA_BETA-HYDROLASES SUPERFAMILY PROTEIN"/>
    <property type="match status" value="1"/>
</dbReference>
<organism evidence="2 3">
    <name type="scientific">Linum trigynum</name>
    <dbReference type="NCBI Taxonomy" id="586398"/>
    <lineage>
        <taxon>Eukaryota</taxon>
        <taxon>Viridiplantae</taxon>
        <taxon>Streptophyta</taxon>
        <taxon>Embryophyta</taxon>
        <taxon>Tracheophyta</taxon>
        <taxon>Spermatophyta</taxon>
        <taxon>Magnoliopsida</taxon>
        <taxon>eudicotyledons</taxon>
        <taxon>Gunneridae</taxon>
        <taxon>Pentapetalae</taxon>
        <taxon>rosids</taxon>
        <taxon>fabids</taxon>
        <taxon>Malpighiales</taxon>
        <taxon>Linaceae</taxon>
        <taxon>Linum</taxon>
    </lineage>
</organism>
<feature type="region of interest" description="Disordered" evidence="1">
    <location>
        <begin position="25"/>
        <end position="45"/>
    </location>
</feature>
<dbReference type="AlphaFoldDB" id="A0AAV2EUV2"/>
<dbReference type="PANTHER" id="PTHR31479">
    <property type="entry name" value="ALPHA/BETA-HYDROLASES SUPERFAMILY PROTEIN"/>
    <property type="match status" value="1"/>
</dbReference>
<proteinExistence type="predicted"/>
<name>A0AAV2EUV2_9ROSI</name>
<evidence type="ECO:0000256" key="1">
    <source>
        <dbReference type="SAM" id="MobiDB-lite"/>
    </source>
</evidence>
<dbReference type="EMBL" id="OZ034818">
    <property type="protein sequence ID" value="CAL1389624.1"/>
    <property type="molecule type" value="Genomic_DNA"/>
</dbReference>